<evidence type="ECO:0008006" key="3">
    <source>
        <dbReference type="Google" id="ProtNLM"/>
    </source>
</evidence>
<dbReference type="AlphaFoldDB" id="A0A194VH75"/>
<protein>
    <recommendedName>
        <fullName evidence="3">Methyltransferase domain-containing protein</fullName>
    </recommendedName>
</protein>
<dbReference type="EMBL" id="KN714875">
    <property type="protein sequence ID" value="KUI63228.1"/>
    <property type="molecule type" value="Genomic_DNA"/>
</dbReference>
<dbReference type="OrthoDB" id="10061782at2759"/>
<evidence type="ECO:0000313" key="2">
    <source>
        <dbReference type="Proteomes" id="UP000078576"/>
    </source>
</evidence>
<dbReference type="Gene3D" id="3.40.50.150">
    <property type="entry name" value="Vaccinia Virus protein VP39"/>
    <property type="match status" value="1"/>
</dbReference>
<reference evidence="2" key="1">
    <citation type="submission" date="2014-12" db="EMBL/GenBank/DDBJ databases">
        <title>Genome Sequence of Valsa Canker Pathogens Uncovers a Specific Adaption of Colonization on Woody Bark.</title>
        <authorList>
            <person name="Yin Z."/>
            <person name="Liu H."/>
            <person name="Gao X."/>
            <person name="Li Z."/>
            <person name="Song N."/>
            <person name="Ke X."/>
            <person name="Dai Q."/>
            <person name="Wu Y."/>
            <person name="Sun Y."/>
            <person name="Xu J.-R."/>
            <person name="Kang Z.K."/>
            <person name="Wang L."/>
            <person name="Huang L."/>
        </authorList>
    </citation>
    <scope>NUCLEOTIDE SEQUENCE [LARGE SCALE GENOMIC DNA]</scope>
    <source>
        <strain evidence="2">SXYL134</strain>
    </source>
</reference>
<keyword evidence="2" id="KW-1185">Reference proteome</keyword>
<accession>A0A194VH75</accession>
<evidence type="ECO:0000313" key="1">
    <source>
        <dbReference type="EMBL" id="KUI63228.1"/>
    </source>
</evidence>
<name>A0A194VH75_CYTMA</name>
<proteinExistence type="predicted"/>
<dbReference type="Proteomes" id="UP000078576">
    <property type="component" value="Unassembled WGS sequence"/>
</dbReference>
<gene>
    <name evidence="1" type="ORF">VP1G_10370</name>
</gene>
<sequence>MADKDTKPPPSAAIYKPFLLPIYDAFVLSFSNAFAWRCSTKNVLLPLYREHLADSTSHLDVGVGTGYYLMNSLDLLRGGIKTVLMDITPHTLTMVSNRLKNDAGLEQVEAIMHDATKSWDRPAHLSKFDSISFFYVFHCMAGSSITEKVDAVCGSLKLHLEPAKGVFYGATILGVEANHNILGNFLMDLYNRKGIFGNANDKESDLRDALKVHFQEVDVVREGKVALFTAKRPILEQSSN</sequence>
<dbReference type="SUPFAM" id="SSF53335">
    <property type="entry name" value="S-adenosyl-L-methionine-dependent methyltransferases"/>
    <property type="match status" value="1"/>
</dbReference>
<dbReference type="InterPro" id="IPR029063">
    <property type="entry name" value="SAM-dependent_MTases_sf"/>
</dbReference>
<organism evidence="1 2">
    <name type="scientific">Cytospora mali</name>
    <name type="common">Apple Valsa canker fungus</name>
    <name type="synonym">Valsa mali</name>
    <dbReference type="NCBI Taxonomy" id="578113"/>
    <lineage>
        <taxon>Eukaryota</taxon>
        <taxon>Fungi</taxon>
        <taxon>Dikarya</taxon>
        <taxon>Ascomycota</taxon>
        <taxon>Pezizomycotina</taxon>
        <taxon>Sordariomycetes</taxon>
        <taxon>Sordariomycetidae</taxon>
        <taxon>Diaporthales</taxon>
        <taxon>Cytosporaceae</taxon>
        <taxon>Cytospora</taxon>
    </lineage>
</organism>